<name>A0ABC9BQ88_9POAL</name>
<dbReference type="InterPro" id="IPR032675">
    <property type="entry name" value="LRR_dom_sf"/>
</dbReference>
<dbReference type="PANTHER" id="PTHR38926">
    <property type="entry name" value="F-BOX DOMAIN CONTAINING PROTEIN, EXPRESSED"/>
    <property type="match status" value="1"/>
</dbReference>
<dbReference type="SUPFAM" id="SSF81383">
    <property type="entry name" value="F-box domain"/>
    <property type="match status" value="1"/>
</dbReference>
<dbReference type="Gene3D" id="1.20.1280.50">
    <property type="match status" value="1"/>
</dbReference>
<dbReference type="InterPro" id="IPR036047">
    <property type="entry name" value="F-box-like_dom_sf"/>
</dbReference>
<organism evidence="2 3">
    <name type="scientific">Urochloa decumbens</name>
    <dbReference type="NCBI Taxonomy" id="240449"/>
    <lineage>
        <taxon>Eukaryota</taxon>
        <taxon>Viridiplantae</taxon>
        <taxon>Streptophyta</taxon>
        <taxon>Embryophyta</taxon>
        <taxon>Tracheophyta</taxon>
        <taxon>Spermatophyta</taxon>
        <taxon>Magnoliopsida</taxon>
        <taxon>Liliopsida</taxon>
        <taxon>Poales</taxon>
        <taxon>Poaceae</taxon>
        <taxon>PACMAD clade</taxon>
        <taxon>Panicoideae</taxon>
        <taxon>Panicodae</taxon>
        <taxon>Paniceae</taxon>
        <taxon>Melinidinae</taxon>
        <taxon>Urochloa</taxon>
    </lineage>
</organism>
<protein>
    <recommendedName>
        <fullName evidence="1">F-box domain-containing protein</fullName>
    </recommendedName>
</protein>
<evidence type="ECO:0000313" key="2">
    <source>
        <dbReference type="EMBL" id="CAL5003465.1"/>
    </source>
</evidence>
<reference evidence="3" key="1">
    <citation type="submission" date="2024-06" db="EMBL/GenBank/DDBJ databases">
        <authorList>
            <person name="Ryan C."/>
        </authorList>
    </citation>
    <scope>NUCLEOTIDE SEQUENCE [LARGE SCALE GENOMIC DNA]</scope>
</reference>
<dbReference type="AlphaFoldDB" id="A0ABC9BQ88"/>
<sequence length="286" mass="31852">MEVGADALPDDDTRDYWSSLHLDALSLVFTKLDLFDILMGAGLVCHSWLDAAKVPSLWRGVDMVDQGLVLEKLRSGESDVLCAMAKLAVDRSCGQLQEFHGKRFVTAELLNYIGDRAPSLKTLRLRHCYLGSEEFTEAIKKFPLLEELEMFCSYESGFLGHRTVYELIAKACPHLKSFKHLHGYTVIYGGLYSEQEGKSIAMADDGALGIATMTGLRTLQLLHEDISNKGLTAILKGCPHLDSLDIRQCSHVKMDAAMKARLASIKSLRLPSEPMDDYLQELLQMP</sequence>
<dbReference type="Gene3D" id="3.80.10.10">
    <property type="entry name" value="Ribonuclease Inhibitor"/>
    <property type="match status" value="1"/>
</dbReference>
<dbReference type="Proteomes" id="UP001497457">
    <property type="component" value="Chromosome 26rd"/>
</dbReference>
<evidence type="ECO:0000259" key="1">
    <source>
        <dbReference type="Pfam" id="PF00646"/>
    </source>
</evidence>
<feature type="domain" description="F-box" evidence="1">
    <location>
        <begin position="17"/>
        <end position="59"/>
    </location>
</feature>
<keyword evidence="3" id="KW-1185">Reference proteome</keyword>
<dbReference type="InterPro" id="IPR001810">
    <property type="entry name" value="F-box_dom"/>
</dbReference>
<reference evidence="2 3" key="2">
    <citation type="submission" date="2024-10" db="EMBL/GenBank/DDBJ databases">
        <authorList>
            <person name="Ryan C."/>
        </authorList>
    </citation>
    <scope>NUCLEOTIDE SEQUENCE [LARGE SCALE GENOMIC DNA]</scope>
</reference>
<accession>A0ABC9BQ88</accession>
<dbReference type="Pfam" id="PF00646">
    <property type="entry name" value="F-box"/>
    <property type="match status" value="1"/>
</dbReference>
<dbReference type="EMBL" id="OZ075136">
    <property type="protein sequence ID" value="CAL5003465.1"/>
    <property type="molecule type" value="Genomic_DNA"/>
</dbReference>
<dbReference type="SUPFAM" id="SSF52047">
    <property type="entry name" value="RNI-like"/>
    <property type="match status" value="1"/>
</dbReference>
<proteinExistence type="predicted"/>
<evidence type="ECO:0000313" key="3">
    <source>
        <dbReference type="Proteomes" id="UP001497457"/>
    </source>
</evidence>
<gene>
    <name evidence="2" type="ORF">URODEC1_LOCUS66429</name>
</gene>
<dbReference type="PANTHER" id="PTHR38926:SF71">
    <property type="entry name" value="OS08G0194350 PROTEIN"/>
    <property type="match status" value="1"/>
</dbReference>